<name>A0ACC0X543_9ROSI</name>
<organism evidence="1 2">
    <name type="scientific">Pistacia integerrima</name>
    <dbReference type="NCBI Taxonomy" id="434235"/>
    <lineage>
        <taxon>Eukaryota</taxon>
        <taxon>Viridiplantae</taxon>
        <taxon>Streptophyta</taxon>
        <taxon>Embryophyta</taxon>
        <taxon>Tracheophyta</taxon>
        <taxon>Spermatophyta</taxon>
        <taxon>Magnoliopsida</taxon>
        <taxon>eudicotyledons</taxon>
        <taxon>Gunneridae</taxon>
        <taxon>Pentapetalae</taxon>
        <taxon>rosids</taxon>
        <taxon>malvids</taxon>
        <taxon>Sapindales</taxon>
        <taxon>Anacardiaceae</taxon>
        <taxon>Pistacia</taxon>
    </lineage>
</organism>
<proteinExistence type="predicted"/>
<dbReference type="Proteomes" id="UP001163603">
    <property type="component" value="Chromosome 14"/>
</dbReference>
<accession>A0ACC0X543</accession>
<sequence>MEARNSLPEIQGSSHFFKTILPSTLEAKMLNSFAENPTKICDKVWDDLSSVATITVPNGRVWKFGVVKERGKVWFGNGWSEFVEYFSIGPGHLLVFQFKSNSNFHVVIFDTTAFEIEYPASDGEEPGNGRQNFEHQNNMESDEEPSVEFLGSTAPNSSFRILGNNFKDKSTRTGPSRNVYSPSPMRKNEPRRAA</sequence>
<reference evidence="2" key="1">
    <citation type="journal article" date="2023" name="G3 (Bethesda)">
        <title>Genome assembly and association tests identify interacting loci associated with vigor, precocity, and sex in interspecific pistachio rootstocks.</title>
        <authorList>
            <person name="Palmer W."/>
            <person name="Jacygrad E."/>
            <person name="Sagayaradj S."/>
            <person name="Cavanaugh K."/>
            <person name="Han R."/>
            <person name="Bertier L."/>
            <person name="Beede B."/>
            <person name="Kafkas S."/>
            <person name="Golino D."/>
            <person name="Preece J."/>
            <person name="Michelmore R."/>
        </authorList>
    </citation>
    <scope>NUCLEOTIDE SEQUENCE [LARGE SCALE GENOMIC DNA]</scope>
</reference>
<evidence type="ECO:0000313" key="1">
    <source>
        <dbReference type="EMBL" id="KAJ0010099.1"/>
    </source>
</evidence>
<protein>
    <submittedName>
        <fullName evidence="1">Uncharacterized protein</fullName>
    </submittedName>
</protein>
<comment type="caution">
    <text evidence="1">The sequence shown here is derived from an EMBL/GenBank/DDBJ whole genome shotgun (WGS) entry which is preliminary data.</text>
</comment>
<keyword evidence="2" id="KW-1185">Reference proteome</keyword>
<evidence type="ECO:0000313" key="2">
    <source>
        <dbReference type="Proteomes" id="UP001163603"/>
    </source>
</evidence>
<dbReference type="EMBL" id="CM047749">
    <property type="protein sequence ID" value="KAJ0010099.1"/>
    <property type="molecule type" value="Genomic_DNA"/>
</dbReference>
<gene>
    <name evidence="1" type="ORF">Pint_34262</name>
</gene>